<sequence>MAAIVRNVVNWSAQHHIGQPLRLQCNVICARSAKRNPSLSNGGHKHPYCSRTCAAKIVPNMNNNPNHHQQNGHGNQHSGMSSSSGPSPTSTASPATPAPTPTSNYLEAVRLGQVEACEMCRDQPRFTGSGLSRMRVGGPSRKLCVGCDRAARGGAQLRELGNKDSKFQQVRKQFIGEWTIGHEGLPTVDKVYQVLVPREELGRIAAYRQVVEKVPEQLRQWLKSFDSSHDELGAKDRDDDLNGNFLRMTIPIKNCGGRQSTLSSGAGGCGDYGPRHVLDLDVNIFFLAFLSNCLPSVFHKDRSRYWTGKALMQRHAQAESMVKWAFNQRDIPAREASRPFPSRRENTSGDSAKHANSNSTSSAEFDIAPTLIAVRASLGSAVDDQTLRSSMVQSDLLFAARPAHSAHALDIVVGAEDISNSSSIPNLREDLEMRIHST</sequence>
<reference evidence="2" key="1">
    <citation type="journal article" date="2019" name="Environ. Microbiol.">
        <title>Fungal ecological strategies reflected in gene transcription - a case study of two litter decomposers.</title>
        <authorList>
            <person name="Barbi F."/>
            <person name="Kohler A."/>
            <person name="Barry K."/>
            <person name="Baskaran P."/>
            <person name="Daum C."/>
            <person name="Fauchery L."/>
            <person name="Ihrmark K."/>
            <person name="Kuo A."/>
            <person name="LaButti K."/>
            <person name="Lipzen A."/>
            <person name="Morin E."/>
            <person name="Grigoriev I.V."/>
            <person name="Henrissat B."/>
            <person name="Lindahl B."/>
            <person name="Martin F."/>
        </authorList>
    </citation>
    <scope>NUCLEOTIDE SEQUENCE</scope>
    <source>
        <strain evidence="2">JB14</strain>
    </source>
</reference>
<protein>
    <submittedName>
        <fullName evidence="2">Uncharacterized protein</fullName>
    </submittedName>
</protein>
<evidence type="ECO:0000313" key="2">
    <source>
        <dbReference type="EMBL" id="KAE9389859.1"/>
    </source>
</evidence>
<evidence type="ECO:0000313" key="3">
    <source>
        <dbReference type="Proteomes" id="UP000799118"/>
    </source>
</evidence>
<accession>A0A6A4GVH7</accession>
<feature type="compositionally biased region" description="Low complexity" evidence="1">
    <location>
        <begin position="60"/>
        <end position="95"/>
    </location>
</feature>
<feature type="region of interest" description="Disordered" evidence="1">
    <location>
        <begin position="334"/>
        <end position="361"/>
    </location>
</feature>
<keyword evidence="3" id="KW-1185">Reference proteome</keyword>
<feature type="region of interest" description="Disordered" evidence="1">
    <location>
        <begin position="60"/>
        <end position="103"/>
    </location>
</feature>
<dbReference type="AlphaFoldDB" id="A0A6A4GVH7"/>
<evidence type="ECO:0000256" key="1">
    <source>
        <dbReference type="SAM" id="MobiDB-lite"/>
    </source>
</evidence>
<dbReference type="EMBL" id="ML769679">
    <property type="protein sequence ID" value="KAE9389859.1"/>
    <property type="molecule type" value="Genomic_DNA"/>
</dbReference>
<feature type="compositionally biased region" description="Basic and acidic residues" evidence="1">
    <location>
        <begin position="334"/>
        <end position="353"/>
    </location>
</feature>
<proteinExistence type="predicted"/>
<name>A0A6A4GVH7_9AGAR</name>
<dbReference type="Proteomes" id="UP000799118">
    <property type="component" value="Unassembled WGS sequence"/>
</dbReference>
<gene>
    <name evidence="2" type="ORF">BT96DRAFT_1024859</name>
</gene>
<dbReference type="OrthoDB" id="2419903at2759"/>
<organism evidence="2 3">
    <name type="scientific">Gymnopus androsaceus JB14</name>
    <dbReference type="NCBI Taxonomy" id="1447944"/>
    <lineage>
        <taxon>Eukaryota</taxon>
        <taxon>Fungi</taxon>
        <taxon>Dikarya</taxon>
        <taxon>Basidiomycota</taxon>
        <taxon>Agaricomycotina</taxon>
        <taxon>Agaricomycetes</taxon>
        <taxon>Agaricomycetidae</taxon>
        <taxon>Agaricales</taxon>
        <taxon>Marasmiineae</taxon>
        <taxon>Omphalotaceae</taxon>
        <taxon>Gymnopus</taxon>
    </lineage>
</organism>